<dbReference type="OrthoDB" id="653109at2"/>
<name>A0A2P8HM04_CHINA</name>
<dbReference type="SMART" id="SM00850">
    <property type="entry name" value="LytTR"/>
    <property type="match status" value="1"/>
</dbReference>
<dbReference type="InterPro" id="IPR011006">
    <property type="entry name" value="CheY-like_superfamily"/>
</dbReference>
<dbReference type="InterPro" id="IPR007492">
    <property type="entry name" value="LytTR_DNA-bd_dom"/>
</dbReference>
<proteinExistence type="predicted"/>
<gene>
    <name evidence="2" type="ORF">CLV51_10274</name>
</gene>
<dbReference type="AlphaFoldDB" id="A0A2P8HM04"/>
<sequence>MVLNCIILGDDPDGFEELEKFLAATPLVYLVCRCASMRDARHYLETKTIHIVILGNNIKEMNNLPLPPEFQSVLPVMVITYPDHKNIPYDLHPAGLMQQPFTQTVFNELINKIYNIIDMEGIATPAKNAGDYFMIRSENRQEKIFYKDLQYVEVMDDHILLHLGDQKIVTTEKLDWILAQLPVNAFMRVHRWFVIGFRHITHLGDDHVLVGKAKIPLTSQVQTEVAKRYQLPW</sequence>
<protein>
    <submittedName>
        <fullName evidence="2">DNA-binding LytR/AlgR family response regulator</fullName>
    </submittedName>
</protein>
<dbReference type="GO" id="GO:0003677">
    <property type="term" value="F:DNA binding"/>
    <property type="evidence" value="ECO:0007669"/>
    <property type="project" value="UniProtKB-KW"/>
</dbReference>
<dbReference type="Pfam" id="PF04397">
    <property type="entry name" value="LytTR"/>
    <property type="match status" value="1"/>
</dbReference>
<accession>A0A2P8HM04</accession>
<evidence type="ECO:0000313" key="3">
    <source>
        <dbReference type="Proteomes" id="UP000240971"/>
    </source>
</evidence>
<evidence type="ECO:0000259" key="1">
    <source>
        <dbReference type="PROSITE" id="PS50930"/>
    </source>
</evidence>
<dbReference type="EMBL" id="PYAW01000002">
    <property type="protein sequence ID" value="PSL47229.1"/>
    <property type="molecule type" value="Genomic_DNA"/>
</dbReference>
<comment type="caution">
    <text evidence="2">The sequence shown here is derived from an EMBL/GenBank/DDBJ whole genome shotgun (WGS) entry which is preliminary data.</text>
</comment>
<evidence type="ECO:0000313" key="2">
    <source>
        <dbReference type="EMBL" id="PSL47229.1"/>
    </source>
</evidence>
<dbReference type="PROSITE" id="PS50930">
    <property type="entry name" value="HTH_LYTTR"/>
    <property type="match status" value="1"/>
</dbReference>
<feature type="domain" description="HTH LytTR-type" evidence="1">
    <location>
        <begin position="133"/>
        <end position="191"/>
    </location>
</feature>
<dbReference type="RefSeq" id="WP_106527704.1">
    <property type="nucleotide sequence ID" value="NZ_PYAW01000002.1"/>
</dbReference>
<reference evidence="2 3" key="1">
    <citation type="submission" date="2018-03" db="EMBL/GenBank/DDBJ databases">
        <title>Genomic Encyclopedia of Archaeal and Bacterial Type Strains, Phase II (KMG-II): from individual species to whole genera.</title>
        <authorList>
            <person name="Goeker M."/>
        </authorList>
    </citation>
    <scope>NUCLEOTIDE SEQUENCE [LARGE SCALE GENOMIC DNA]</scope>
    <source>
        <strain evidence="2 3">DSM 24859</strain>
    </source>
</reference>
<dbReference type="SUPFAM" id="SSF52172">
    <property type="entry name" value="CheY-like"/>
    <property type="match status" value="1"/>
</dbReference>
<dbReference type="Proteomes" id="UP000240971">
    <property type="component" value="Unassembled WGS sequence"/>
</dbReference>
<dbReference type="Gene3D" id="2.40.50.1020">
    <property type="entry name" value="LytTr DNA-binding domain"/>
    <property type="match status" value="1"/>
</dbReference>
<keyword evidence="2" id="KW-0238">DNA-binding</keyword>
<organism evidence="2 3">
    <name type="scientific">Chitinophaga niastensis</name>
    <dbReference type="NCBI Taxonomy" id="536980"/>
    <lineage>
        <taxon>Bacteria</taxon>
        <taxon>Pseudomonadati</taxon>
        <taxon>Bacteroidota</taxon>
        <taxon>Chitinophagia</taxon>
        <taxon>Chitinophagales</taxon>
        <taxon>Chitinophagaceae</taxon>
        <taxon>Chitinophaga</taxon>
    </lineage>
</organism>
<keyword evidence="3" id="KW-1185">Reference proteome</keyword>